<sequence length="97" mass="10556">MHECKSSPTADASLMTTVYRPLSWATAAADNNCWLLWAESFLDGVIGEGSPIVNNVTLSVRATLSIENQAIMIWLEVGRSNEHVMGKDGESSRIESS</sequence>
<accession>A0AAE1AZD2</accession>
<dbReference type="AlphaFoldDB" id="A0AAE1AZD2"/>
<dbReference type="EMBL" id="JAWDGP010000851">
    <property type="protein sequence ID" value="KAK3796698.1"/>
    <property type="molecule type" value="Genomic_DNA"/>
</dbReference>
<comment type="caution">
    <text evidence="1">The sequence shown here is derived from an EMBL/GenBank/DDBJ whole genome shotgun (WGS) entry which is preliminary data.</text>
</comment>
<evidence type="ECO:0000313" key="2">
    <source>
        <dbReference type="Proteomes" id="UP001283361"/>
    </source>
</evidence>
<evidence type="ECO:0000313" key="1">
    <source>
        <dbReference type="EMBL" id="KAK3796698.1"/>
    </source>
</evidence>
<dbReference type="Proteomes" id="UP001283361">
    <property type="component" value="Unassembled WGS sequence"/>
</dbReference>
<protein>
    <submittedName>
        <fullName evidence="1">Uncharacterized protein</fullName>
    </submittedName>
</protein>
<proteinExistence type="predicted"/>
<keyword evidence="2" id="KW-1185">Reference proteome</keyword>
<gene>
    <name evidence="1" type="ORF">RRG08_037464</name>
</gene>
<organism evidence="1 2">
    <name type="scientific">Elysia crispata</name>
    <name type="common">lettuce slug</name>
    <dbReference type="NCBI Taxonomy" id="231223"/>
    <lineage>
        <taxon>Eukaryota</taxon>
        <taxon>Metazoa</taxon>
        <taxon>Spiralia</taxon>
        <taxon>Lophotrochozoa</taxon>
        <taxon>Mollusca</taxon>
        <taxon>Gastropoda</taxon>
        <taxon>Heterobranchia</taxon>
        <taxon>Euthyneura</taxon>
        <taxon>Panpulmonata</taxon>
        <taxon>Sacoglossa</taxon>
        <taxon>Placobranchoidea</taxon>
        <taxon>Plakobranchidae</taxon>
        <taxon>Elysia</taxon>
    </lineage>
</organism>
<reference evidence="1" key="1">
    <citation type="journal article" date="2023" name="G3 (Bethesda)">
        <title>A reference genome for the long-term kleptoplast-retaining sea slug Elysia crispata morphotype clarki.</title>
        <authorList>
            <person name="Eastman K.E."/>
            <person name="Pendleton A.L."/>
            <person name="Shaikh M.A."/>
            <person name="Suttiyut T."/>
            <person name="Ogas R."/>
            <person name="Tomko P."/>
            <person name="Gavelis G."/>
            <person name="Widhalm J.R."/>
            <person name="Wisecaver J.H."/>
        </authorList>
    </citation>
    <scope>NUCLEOTIDE SEQUENCE</scope>
    <source>
        <strain evidence="1">ECLA1</strain>
    </source>
</reference>
<name>A0AAE1AZD2_9GAST</name>